<dbReference type="PANTHER" id="PTHR47256">
    <property type="entry name" value="ZN(II)2CYS6 TRANSCRIPTION FACTOR (EUROFUNG)-RELATED"/>
    <property type="match status" value="1"/>
</dbReference>
<keyword evidence="4" id="KW-0539">Nucleus</keyword>
<reference evidence="8" key="1">
    <citation type="journal article" date="2015" name="Genome Announc.">
        <title>Draft genome sequence of Talaromyces cellulolyticus strain Y-94, a source of lignocellulosic biomass-degrading enzymes.</title>
        <authorList>
            <person name="Fujii T."/>
            <person name="Koike H."/>
            <person name="Sawayama S."/>
            <person name="Yano S."/>
            <person name="Inoue H."/>
        </authorList>
    </citation>
    <scope>NUCLEOTIDE SEQUENCE [LARGE SCALE GENOMIC DNA]</scope>
    <source>
        <strain evidence="8">Y-94</strain>
    </source>
</reference>
<organism evidence="7 8">
    <name type="scientific">Talaromyces pinophilus</name>
    <name type="common">Penicillium pinophilum</name>
    <dbReference type="NCBI Taxonomy" id="128442"/>
    <lineage>
        <taxon>Eukaryota</taxon>
        <taxon>Fungi</taxon>
        <taxon>Dikarya</taxon>
        <taxon>Ascomycota</taxon>
        <taxon>Pezizomycotina</taxon>
        <taxon>Eurotiomycetes</taxon>
        <taxon>Eurotiomycetidae</taxon>
        <taxon>Eurotiales</taxon>
        <taxon>Trichocomaceae</taxon>
        <taxon>Talaromyces</taxon>
        <taxon>Talaromyces sect. Talaromyces</taxon>
    </lineage>
</organism>
<evidence type="ECO:0000256" key="5">
    <source>
        <dbReference type="SAM" id="Phobius"/>
    </source>
</evidence>
<keyword evidence="3" id="KW-0804">Transcription</keyword>
<name>A0A698XMP0_TALPI</name>
<dbReference type="AlphaFoldDB" id="A0A698XMP0"/>
<dbReference type="Gene3D" id="4.10.240.10">
    <property type="entry name" value="Zn(2)-C6 fungal-type DNA-binding domain"/>
    <property type="match status" value="1"/>
</dbReference>
<dbReference type="CDD" id="cd12148">
    <property type="entry name" value="fungal_TF_MHR"/>
    <property type="match status" value="1"/>
</dbReference>
<feature type="domain" description="Xylanolytic transcriptional activator regulatory" evidence="6">
    <location>
        <begin position="157"/>
        <end position="314"/>
    </location>
</feature>
<dbReference type="GO" id="GO:0000981">
    <property type="term" value="F:DNA-binding transcription factor activity, RNA polymerase II-specific"/>
    <property type="evidence" value="ECO:0007669"/>
    <property type="project" value="InterPro"/>
</dbReference>
<keyword evidence="8" id="KW-1185">Reference proteome</keyword>
<keyword evidence="5" id="KW-0812">Transmembrane</keyword>
<evidence type="ECO:0000313" key="7">
    <source>
        <dbReference type="EMBL" id="GAM33788.1"/>
    </source>
</evidence>
<evidence type="ECO:0000256" key="3">
    <source>
        <dbReference type="ARBA" id="ARBA00023163"/>
    </source>
</evidence>
<dbReference type="GO" id="GO:0003677">
    <property type="term" value="F:DNA binding"/>
    <property type="evidence" value="ECO:0007669"/>
    <property type="project" value="UniProtKB-KW"/>
</dbReference>
<dbReference type="InterPro" id="IPR036864">
    <property type="entry name" value="Zn2-C6_fun-type_DNA-bd_sf"/>
</dbReference>
<dbReference type="GO" id="GO:0006351">
    <property type="term" value="P:DNA-templated transcription"/>
    <property type="evidence" value="ECO:0007669"/>
    <property type="project" value="InterPro"/>
</dbReference>
<evidence type="ECO:0000256" key="4">
    <source>
        <dbReference type="ARBA" id="ARBA00023242"/>
    </source>
</evidence>
<evidence type="ECO:0000259" key="6">
    <source>
        <dbReference type="Pfam" id="PF04082"/>
    </source>
</evidence>
<dbReference type="EMBL" id="DF933809">
    <property type="protein sequence ID" value="GAM33788.1"/>
    <property type="molecule type" value="Genomic_DNA"/>
</dbReference>
<protein>
    <recommendedName>
        <fullName evidence="6">Xylanolytic transcriptional activator regulatory domain-containing protein</fullName>
    </recommendedName>
</protein>
<dbReference type="InterPro" id="IPR053187">
    <property type="entry name" value="Notoamide_regulator"/>
</dbReference>
<evidence type="ECO:0000256" key="2">
    <source>
        <dbReference type="ARBA" id="ARBA00023125"/>
    </source>
</evidence>
<gene>
    <name evidence="7" type="ORF">TCE0_013r00946</name>
</gene>
<evidence type="ECO:0000313" key="8">
    <source>
        <dbReference type="Proteomes" id="UP000053095"/>
    </source>
</evidence>
<evidence type="ECO:0000256" key="1">
    <source>
        <dbReference type="ARBA" id="ARBA00023015"/>
    </source>
</evidence>
<dbReference type="PANTHER" id="PTHR47256:SF4">
    <property type="entry name" value="ZN(II)2CYS6 TRANSCRIPTION FACTOR (EUROFUNG)"/>
    <property type="match status" value="1"/>
</dbReference>
<dbReference type="Proteomes" id="UP000053095">
    <property type="component" value="Unassembled WGS sequence"/>
</dbReference>
<keyword evidence="2" id="KW-0238">DNA-binding</keyword>
<sequence>MVPSKQCTGTVPCNNCVRSNTECIIDESNDNRRRLALKRKVEDLTEDKKLLIQLVETLRSSSNEHVVRLLDLIRNKNGTLDEIKAYLDGRVTNSEIEMTPELQELHDHLEARASRRSSRRLLDVTWLSNIPVVEVPAHPWTTVTDDDGLVSFLISLWLTWSHPFCNWIDRDLFIRDMRSKDVNSTFCSPFLVNSILAKASFYCDYPEVFEDANDPESRGMHFYREAKQQFEQEDARVTIPTLQGYATLLTSMALIGKDRLVWLSLGQLGRMVADISSSNLPMQIHIDENKRAEERAIDNTIWGVMFSTIFMKPLDQKKPLRSRLPSDHDDDDAAGVAWTPYPRQGDDQPSHLPCVFNSLSKLNELNAEAIRRLYKDESRKSMSRPDMETVISSMFPRLQAWYIDLPKCIQEGQSAVPHILVLHMYYHAMIMVLFGLLKASYRYPSRPMIIAPHEARETCVESALQVAQMIRLYRSKWGLEFISGTAVYWVSIALFVLLDELENPSNRRAFIDLCSTAKVLSKQWFLMKGILRMLQITARQKRISLPLETEHLLQDFETNMWRQDSGRRRLSSAFPNFSLLFQLVTGVGGGMHDPIDLDEYLEKLDEESKLDELSRLEIVHDRPAAPS</sequence>
<proteinExistence type="predicted"/>
<dbReference type="GO" id="GO:0008270">
    <property type="term" value="F:zinc ion binding"/>
    <property type="evidence" value="ECO:0007669"/>
    <property type="project" value="InterPro"/>
</dbReference>
<feature type="transmembrane region" description="Helical" evidence="5">
    <location>
        <begin position="415"/>
        <end position="437"/>
    </location>
</feature>
<dbReference type="Pfam" id="PF04082">
    <property type="entry name" value="Fungal_trans"/>
    <property type="match status" value="1"/>
</dbReference>
<keyword evidence="1" id="KW-0805">Transcription regulation</keyword>
<accession>A0A698XMP0</accession>
<keyword evidence="5" id="KW-1133">Transmembrane helix</keyword>
<feature type="transmembrane region" description="Helical" evidence="5">
    <location>
        <begin position="477"/>
        <end position="498"/>
    </location>
</feature>
<keyword evidence="5" id="KW-0472">Membrane</keyword>
<dbReference type="InterPro" id="IPR007219">
    <property type="entry name" value="XnlR_reg_dom"/>
</dbReference>